<keyword evidence="2" id="KW-0433">Leucine-rich repeat</keyword>
<protein>
    <recommendedName>
        <fullName evidence="12">Chitin-binding type-1 domain-containing protein</fullName>
    </recommendedName>
</protein>
<evidence type="ECO:0000259" key="12">
    <source>
        <dbReference type="PROSITE" id="PS50941"/>
    </source>
</evidence>
<organism evidence="13 14">
    <name type="scientific">Neocallimastix californiae</name>
    <dbReference type="NCBI Taxonomy" id="1754190"/>
    <lineage>
        <taxon>Eukaryota</taxon>
        <taxon>Fungi</taxon>
        <taxon>Fungi incertae sedis</taxon>
        <taxon>Chytridiomycota</taxon>
        <taxon>Chytridiomycota incertae sedis</taxon>
        <taxon>Neocallimastigomycetes</taxon>
        <taxon>Neocallimastigales</taxon>
        <taxon>Neocallimastigaceae</taxon>
        <taxon>Neocallimastix</taxon>
    </lineage>
</organism>
<dbReference type="Gene3D" id="3.30.60.10">
    <property type="entry name" value="Endochitinase-like"/>
    <property type="match status" value="5"/>
</dbReference>
<feature type="compositionally biased region" description="Low complexity" evidence="10">
    <location>
        <begin position="533"/>
        <end position="542"/>
    </location>
</feature>
<dbReference type="PANTHER" id="PTHR46471:SF2">
    <property type="entry name" value="CHITIN DEACETYLASE-RELATED"/>
    <property type="match status" value="1"/>
</dbReference>
<feature type="disulfide bond" evidence="9">
    <location>
        <begin position="395"/>
        <end position="409"/>
    </location>
</feature>
<feature type="disulfide bond" evidence="9">
    <location>
        <begin position="445"/>
        <end position="457"/>
    </location>
</feature>
<dbReference type="InterPro" id="IPR018371">
    <property type="entry name" value="Chitin-binding_1_CS"/>
</dbReference>
<feature type="compositionally biased region" description="Basic residues" evidence="10">
    <location>
        <begin position="543"/>
        <end position="555"/>
    </location>
</feature>
<dbReference type="GO" id="GO:0008061">
    <property type="term" value="F:chitin binding"/>
    <property type="evidence" value="ECO:0007669"/>
    <property type="project" value="UniProtKB-UniRule"/>
</dbReference>
<keyword evidence="14" id="KW-1185">Reference proteome</keyword>
<feature type="disulfide bond" evidence="9">
    <location>
        <begin position="576"/>
        <end position="588"/>
    </location>
</feature>
<evidence type="ECO:0000256" key="6">
    <source>
        <dbReference type="ARBA" id="ARBA00022737"/>
    </source>
</evidence>
<dbReference type="Proteomes" id="UP000193920">
    <property type="component" value="Unassembled WGS sequence"/>
</dbReference>
<comment type="caution">
    <text evidence="13">The sequence shown here is derived from an EMBL/GenBank/DDBJ whole genome shotgun (WGS) entry which is preliminary data.</text>
</comment>
<keyword evidence="9" id="KW-1015">Disulfide bond</keyword>
<evidence type="ECO:0000256" key="4">
    <source>
        <dbReference type="ARBA" id="ARBA00022723"/>
    </source>
</evidence>
<dbReference type="InterPro" id="IPR003591">
    <property type="entry name" value="Leu-rich_rpt_typical-subtyp"/>
</dbReference>
<dbReference type="AlphaFoldDB" id="A0A1Y2AMC5"/>
<feature type="region of interest" description="Disordered" evidence="10">
    <location>
        <begin position="529"/>
        <end position="561"/>
    </location>
</feature>
<dbReference type="PANTHER" id="PTHR46471">
    <property type="entry name" value="CHITIN DEACETYLASE"/>
    <property type="match status" value="1"/>
</dbReference>
<comment type="cofactor">
    <cofactor evidence="1">
        <name>Co(2+)</name>
        <dbReference type="ChEBI" id="CHEBI:48828"/>
    </cofactor>
</comment>
<evidence type="ECO:0000256" key="3">
    <source>
        <dbReference type="ARBA" id="ARBA00022669"/>
    </source>
</evidence>
<evidence type="ECO:0000256" key="9">
    <source>
        <dbReference type="PROSITE-ProRule" id="PRU00261"/>
    </source>
</evidence>
<evidence type="ECO:0000256" key="5">
    <source>
        <dbReference type="ARBA" id="ARBA00022729"/>
    </source>
</evidence>
<comment type="caution">
    <text evidence="9">Lacks conserved residue(s) required for the propagation of feature annotation.</text>
</comment>
<feature type="domain" description="Chitin-binding type-1" evidence="12">
    <location>
        <begin position="380"/>
        <end position="424"/>
    </location>
</feature>
<dbReference type="PROSITE" id="PS00026">
    <property type="entry name" value="CHIT_BIND_I_1"/>
    <property type="match status" value="1"/>
</dbReference>
<dbReference type="Pfam" id="PF00187">
    <property type="entry name" value="Chitin_bind_1"/>
    <property type="match status" value="5"/>
</dbReference>
<evidence type="ECO:0000256" key="11">
    <source>
        <dbReference type="SAM" id="SignalP"/>
    </source>
</evidence>
<dbReference type="GO" id="GO:0046872">
    <property type="term" value="F:metal ion binding"/>
    <property type="evidence" value="ECO:0007669"/>
    <property type="project" value="UniProtKB-KW"/>
</dbReference>
<evidence type="ECO:0000256" key="2">
    <source>
        <dbReference type="ARBA" id="ARBA00022614"/>
    </source>
</evidence>
<feature type="disulfide bond" evidence="9">
    <location>
        <begin position="505"/>
        <end position="519"/>
    </location>
</feature>
<feature type="disulfide bond" evidence="9">
    <location>
        <begin position="450"/>
        <end position="464"/>
    </location>
</feature>
<dbReference type="SUPFAM" id="SSF57016">
    <property type="entry name" value="Plant lectins/antimicrobial peptides"/>
    <property type="match status" value="5"/>
</dbReference>
<dbReference type="PROSITE" id="PS51450">
    <property type="entry name" value="LRR"/>
    <property type="match status" value="1"/>
</dbReference>
<dbReference type="OrthoDB" id="1394818at2759"/>
<proteinExistence type="predicted"/>
<keyword evidence="4" id="KW-0479">Metal-binding</keyword>
<dbReference type="STRING" id="1754190.A0A1Y2AMC5"/>
<keyword evidence="3 9" id="KW-0147">Chitin-binding</keyword>
<dbReference type="Gene3D" id="3.80.10.10">
    <property type="entry name" value="Ribonuclease Inhibitor"/>
    <property type="match status" value="1"/>
</dbReference>
<feature type="domain" description="Chitin-binding type-1" evidence="12">
    <location>
        <begin position="325"/>
        <end position="369"/>
    </location>
</feature>
<feature type="signal peptide" evidence="11">
    <location>
        <begin position="1"/>
        <end position="21"/>
    </location>
</feature>
<keyword evidence="6" id="KW-0677">Repeat</keyword>
<dbReference type="InterPro" id="IPR036861">
    <property type="entry name" value="Endochitinase-like_sf"/>
</dbReference>
<evidence type="ECO:0000313" key="14">
    <source>
        <dbReference type="Proteomes" id="UP000193920"/>
    </source>
</evidence>
<feature type="disulfide bond" evidence="9">
    <location>
        <begin position="390"/>
        <end position="402"/>
    </location>
</feature>
<feature type="domain" description="Chitin-binding type-1" evidence="12">
    <location>
        <begin position="435"/>
        <end position="479"/>
    </location>
</feature>
<sequence>MNFKTLFKGVTFTLLVKLALANDCDDIKSYLEGKSQNYEKNISKCEVNNKGEVITLAIQSDTLEEGDLDKILSYNTIKNLDYNYGIFDDGEGDSHFSTYPHFSKRVQKLTNLEELTLSYTGLREYDRGEIGDDTLRYISSPLKKLTLKGLSTYQMHIAQIGELRTLEELHIIDASEKQDYSYLSGLINLKVFEVTAFHHNPFIEFPYVLNYENLEKLIITGHEITSIPKDVGELKHLKYIDLHNNHISEIPEFLNNLPKLEYIDLTLNKDIKGKTLTNENLKTCKYEASDNLCKAKEMNCFDKNLNIKACDSSSTPPSELPISTNGKCAKGVAKCPEGECCSKYGYCGTSEKHCSLDKGCQSELGKCSSSTSTELPISTNGKCAKGVAKCPEGECCSKYGYCGTSEKHCSLDKGCQSELGKCSSSTSTELPISTNGKCVKGVAKCPEGECCSKYGYCGTSEKHCSLDKGCQSELGKCSSSTSTELPISTNGKCAKGVAKCPEGECCSKYGYCGTSEKHCSLDKGCQSELGKCSSPTSTTTIKKSTKKSSTKKTSTKKTSTLPISTSGKCGKGVGKCPPGQCCSKYGWCGTSSSYCSTGCQKEFGECK</sequence>
<dbReference type="GO" id="GO:0016787">
    <property type="term" value="F:hydrolase activity"/>
    <property type="evidence" value="ECO:0007669"/>
    <property type="project" value="UniProtKB-KW"/>
</dbReference>
<accession>A0A1Y2AMC5</accession>
<dbReference type="SMART" id="SM00369">
    <property type="entry name" value="LRR_TYP"/>
    <property type="match status" value="2"/>
</dbReference>
<dbReference type="InterPro" id="IPR001002">
    <property type="entry name" value="Chitin-bd_1"/>
</dbReference>
<evidence type="ECO:0000256" key="1">
    <source>
        <dbReference type="ARBA" id="ARBA00001941"/>
    </source>
</evidence>
<dbReference type="InterPro" id="IPR032675">
    <property type="entry name" value="LRR_dom_sf"/>
</dbReference>
<keyword evidence="5 11" id="KW-0732">Signal</keyword>
<evidence type="ECO:0000256" key="8">
    <source>
        <dbReference type="ARBA" id="ARBA00023277"/>
    </source>
</evidence>
<feature type="disulfide bond" evidence="9">
    <location>
        <begin position="581"/>
        <end position="595"/>
    </location>
</feature>
<feature type="domain" description="Chitin-binding type-1" evidence="12">
    <location>
        <begin position="490"/>
        <end position="534"/>
    </location>
</feature>
<evidence type="ECO:0000256" key="7">
    <source>
        <dbReference type="ARBA" id="ARBA00022801"/>
    </source>
</evidence>
<evidence type="ECO:0000313" key="13">
    <source>
        <dbReference type="EMBL" id="ORY23656.1"/>
    </source>
</evidence>
<feature type="chain" id="PRO_5012756499" description="Chitin-binding type-1 domain-containing protein" evidence="11">
    <location>
        <begin position="22"/>
        <end position="607"/>
    </location>
</feature>
<dbReference type="InterPro" id="IPR001611">
    <property type="entry name" value="Leu-rich_rpt"/>
</dbReference>
<dbReference type="SUPFAM" id="SSF52058">
    <property type="entry name" value="L domain-like"/>
    <property type="match status" value="1"/>
</dbReference>
<feature type="disulfide bond" evidence="9">
    <location>
        <begin position="335"/>
        <end position="347"/>
    </location>
</feature>
<name>A0A1Y2AMC5_9FUNG</name>
<feature type="domain" description="Chitin-binding type-1" evidence="12">
    <location>
        <begin position="566"/>
        <end position="607"/>
    </location>
</feature>
<dbReference type="PROSITE" id="PS50941">
    <property type="entry name" value="CHIT_BIND_I_2"/>
    <property type="match status" value="5"/>
</dbReference>
<feature type="disulfide bond" evidence="9">
    <location>
        <begin position="500"/>
        <end position="512"/>
    </location>
</feature>
<evidence type="ECO:0000256" key="10">
    <source>
        <dbReference type="SAM" id="MobiDB-lite"/>
    </source>
</evidence>
<dbReference type="EMBL" id="MCOG01000231">
    <property type="protein sequence ID" value="ORY23656.1"/>
    <property type="molecule type" value="Genomic_DNA"/>
</dbReference>
<feature type="disulfide bond" evidence="9">
    <location>
        <begin position="340"/>
        <end position="354"/>
    </location>
</feature>
<reference evidence="13 14" key="1">
    <citation type="submission" date="2016-08" db="EMBL/GenBank/DDBJ databases">
        <title>A Parts List for Fungal Cellulosomes Revealed by Comparative Genomics.</title>
        <authorList>
            <consortium name="DOE Joint Genome Institute"/>
            <person name="Haitjema C.H."/>
            <person name="Gilmore S.P."/>
            <person name="Henske J.K."/>
            <person name="Solomon K.V."/>
            <person name="De Groot R."/>
            <person name="Kuo A."/>
            <person name="Mondo S.J."/>
            <person name="Salamov A.A."/>
            <person name="Labutti K."/>
            <person name="Zhao Z."/>
            <person name="Chiniquy J."/>
            <person name="Barry K."/>
            <person name="Brewer H.M."/>
            <person name="Purvine S.O."/>
            <person name="Wright A.T."/>
            <person name="Boxma B."/>
            <person name="Van Alen T."/>
            <person name="Hackstein J.H."/>
            <person name="Baker S.E."/>
            <person name="Grigoriev I.V."/>
            <person name="O'Malley M.A."/>
        </authorList>
    </citation>
    <scope>NUCLEOTIDE SEQUENCE [LARGE SCALE GENOMIC DNA]</scope>
    <source>
        <strain evidence="13 14">G1</strain>
    </source>
</reference>
<dbReference type="SMART" id="SM00270">
    <property type="entry name" value="ChtBD1"/>
    <property type="match status" value="5"/>
</dbReference>
<dbReference type="CDD" id="cd00035">
    <property type="entry name" value="ChtBD1"/>
    <property type="match status" value="5"/>
</dbReference>
<dbReference type="Pfam" id="PF13855">
    <property type="entry name" value="LRR_8"/>
    <property type="match status" value="1"/>
</dbReference>
<keyword evidence="8" id="KW-0119">Carbohydrate metabolism</keyword>
<keyword evidence="7" id="KW-0378">Hydrolase</keyword>
<gene>
    <name evidence="13" type="ORF">LY90DRAFT_462506</name>
</gene>